<dbReference type="RefSeq" id="WP_368620965.1">
    <property type="nucleotide sequence ID" value="NZ_JBNDKW010000001.1"/>
</dbReference>
<dbReference type="Proteomes" id="UP000592820">
    <property type="component" value="Unassembled WGS sequence"/>
</dbReference>
<protein>
    <submittedName>
        <fullName evidence="1">Uncharacterized protein</fullName>
    </submittedName>
</protein>
<evidence type="ECO:0000313" key="2">
    <source>
        <dbReference type="Proteomes" id="UP000592820"/>
    </source>
</evidence>
<accession>A0A7W8L7Y1</accession>
<name>A0A7W8L7Y1_9BURK</name>
<comment type="caution">
    <text evidence="1">The sequence shown here is derived from an EMBL/GenBank/DDBJ whole genome shotgun (WGS) entry which is preliminary data.</text>
</comment>
<dbReference type="EMBL" id="JACHDE010000004">
    <property type="protein sequence ID" value="MBB5400811.1"/>
    <property type="molecule type" value="Genomic_DNA"/>
</dbReference>
<organism evidence="1 2">
    <name type="scientific">Paraburkholderia youngii</name>
    <dbReference type="NCBI Taxonomy" id="2782701"/>
    <lineage>
        <taxon>Bacteria</taxon>
        <taxon>Pseudomonadati</taxon>
        <taxon>Pseudomonadota</taxon>
        <taxon>Betaproteobacteria</taxon>
        <taxon>Burkholderiales</taxon>
        <taxon>Burkholderiaceae</taxon>
        <taxon>Paraburkholderia</taxon>
    </lineage>
</organism>
<gene>
    <name evidence="1" type="ORF">HDG41_002866</name>
</gene>
<proteinExistence type="predicted"/>
<sequence>MLHAMKQYNKLRGDNNVIWHDDGDVEFNGVIIDNMHSWAP</sequence>
<dbReference type="AlphaFoldDB" id="A0A7W8L7Y1"/>
<evidence type="ECO:0000313" key="1">
    <source>
        <dbReference type="EMBL" id="MBB5400811.1"/>
    </source>
</evidence>
<reference evidence="1 2" key="1">
    <citation type="submission" date="2020-08" db="EMBL/GenBank/DDBJ databases">
        <title>Genomic Encyclopedia of Type Strains, Phase IV (KMG-V): Genome sequencing to study the core and pangenomes of soil and plant-associated prokaryotes.</title>
        <authorList>
            <person name="Whitman W."/>
        </authorList>
    </citation>
    <scope>NUCLEOTIDE SEQUENCE [LARGE SCALE GENOMIC DNA]</scope>
    <source>
        <strain evidence="1 2">JPY162</strain>
    </source>
</reference>